<organism evidence="2 3">
    <name type="scientific">Vitis vinifera</name>
    <name type="common">Grape</name>
    <dbReference type="NCBI Taxonomy" id="29760"/>
    <lineage>
        <taxon>Eukaryota</taxon>
        <taxon>Viridiplantae</taxon>
        <taxon>Streptophyta</taxon>
        <taxon>Embryophyta</taxon>
        <taxon>Tracheophyta</taxon>
        <taxon>Spermatophyta</taxon>
        <taxon>Magnoliopsida</taxon>
        <taxon>eudicotyledons</taxon>
        <taxon>Gunneridae</taxon>
        <taxon>Pentapetalae</taxon>
        <taxon>rosids</taxon>
        <taxon>Vitales</taxon>
        <taxon>Vitaceae</taxon>
        <taxon>Viteae</taxon>
        <taxon>Vitis</taxon>
    </lineage>
</organism>
<gene>
    <name evidence="2" type="ORF">CK203_108729</name>
</gene>
<dbReference type="EMBL" id="QGNW01002238">
    <property type="protein sequence ID" value="RVW22343.1"/>
    <property type="molecule type" value="Genomic_DNA"/>
</dbReference>
<evidence type="ECO:0000256" key="1">
    <source>
        <dbReference type="SAM" id="MobiDB-lite"/>
    </source>
</evidence>
<comment type="caution">
    <text evidence="2">The sequence shown here is derived from an EMBL/GenBank/DDBJ whole genome shotgun (WGS) entry which is preliminary data.</text>
</comment>
<reference evidence="2 3" key="1">
    <citation type="journal article" date="2018" name="PLoS Genet.">
        <title>Population sequencing reveals clonal diversity and ancestral inbreeding in the grapevine cultivar Chardonnay.</title>
        <authorList>
            <person name="Roach M.J."/>
            <person name="Johnson D.L."/>
            <person name="Bohlmann J."/>
            <person name="van Vuuren H.J."/>
            <person name="Jones S.J."/>
            <person name="Pretorius I.S."/>
            <person name="Schmidt S.A."/>
            <person name="Borneman A.R."/>
        </authorList>
    </citation>
    <scope>NUCLEOTIDE SEQUENCE [LARGE SCALE GENOMIC DNA]</scope>
    <source>
        <strain evidence="3">cv. Chardonnay</strain>
        <tissue evidence="2">Leaf</tissue>
    </source>
</reference>
<evidence type="ECO:0000313" key="2">
    <source>
        <dbReference type="EMBL" id="RVW22343.1"/>
    </source>
</evidence>
<name>A0A438CGJ5_VITVI</name>
<accession>A0A438CGJ5</accession>
<feature type="compositionally biased region" description="Basic and acidic residues" evidence="1">
    <location>
        <begin position="197"/>
        <end position="214"/>
    </location>
</feature>
<protein>
    <submittedName>
        <fullName evidence="2">Uncharacterized protein</fullName>
    </submittedName>
</protein>
<evidence type="ECO:0000313" key="3">
    <source>
        <dbReference type="Proteomes" id="UP000288805"/>
    </source>
</evidence>
<feature type="region of interest" description="Disordered" evidence="1">
    <location>
        <begin position="185"/>
        <end position="214"/>
    </location>
</feature>
<feature type="compositionally biased region" description="Polar residues" evidence="1">
    <location>
        <begin position="185"/>
        <end position="196"/>
    </location>
</feature>
<dbReference type="Proteomes" id="UP000288805">
    <property type="component" value="Unassembled WGS sequence"/>
</dbReference>
<dbReference type="AlphaFoldDB" id="A0A438CGJ5"/>
<sequence>MNFMSYVAEVSRGWDEPNARNMGRMKSQPNAKGEMYILNDDIDMKAKIAAMARRLEELKMKKMQEVQAMSQTPLQAMPCAICLSYEHLVDECPTIPAQPQYQQPAQALPQASNLEQAMMNLSKVVGDFVGAQKSINAQLNQRIDSVESLLNKRTDGMQNDLYQKIDNIQYSISRLTNLNTMQEKGNFPSQPHQNQKGIHEMEAKKGESTQKREVKEVITLRSGKEVDLPTSKLEHKVESETEK</sequence>
<proteinExistence type="predicted"/>
<feature type="region of interest" description="Disordered" evidence="1">
    <location>
        <begin position="224"/>
        <end position="243"/>
    </location>
</feature>